<sequence>MLNKKAIAALAAGATLVSGLAFATPSFAAETPKKPTAEECKNAQDDVNAKKAALQDAKDDLVTANAAKRRAHKKLDAAKAAVTAYKNAVQKFVDAKNAIADVDAADLVAVATAQQKANNAAKDIKTAIDAAQNTGVKLETGAPTAPADYNGTAPDKKAYDTKLGTIKTDAEDTNAQNAQDAVSAAQDKLDLAEIHFKNLGCKASGNEQNPPANPPANPQNPVTLPTVVADPTTKDEAINATRLAAMVLQNAENDLAKKNHDYNDVKAAYEKVIRELSAAKANLEKAQHDLDAFLASGVDDSAKETRLTDLRDRAQAHVTRLAAEFTALTLKYNDAKTAAVAAGAAFKAAKAQYKKIYNEAIALGVNPALLPVVATSDPLMPNFADPAGAKELYAEAVSGKFGDAVAAAAKKGQKEAKKGEAKKGAAAPAGAKLDTKAAAAASAAPLSKTGVTVMFTALAASMLAGIGAAVRKFRH</sequence>
<proteinExistence type="predicted"/>
<evidence type="ECO:0000256" key="3">
    <source>
        <dbReference type="SAM" id="Phobius"/>
    </source>
</evidence>
<reference evidence="6" key="1">
    <citation type="submission" date="2016-10" db="EMBL/GenBank/DDBJ databases">
        <authorList>
            <person name="Bumgarner R.E."/>
            <person name="Fredricks D.N."/>
            <person name="Srinivasan S."/>
        </authorList>
    </citation>
    <scope>NUCLEOTIDE SEQUENCE [LARGE SCALE GENOMIC DNA]</scope>
    <source>
        <strain evidence="6">KA00225</strain>
    </source>
</reference>
<dbReference type="AlphaFoldDB" id="A0A2K1STI5"/>
<feature type="region of interest" description="Disordered" evidence="2">
    <location>
        <begin position="202"/>
        <end position="222"/>
    </location>
</feature>
<keyword evidence="4" id="KW-0732">Signal</keyword>
<protein>
    <recommendedName>
        <fullName evidence="7">Peptidase</fullName>
    </recommendedName>
</protein>
<feature type="coiled-coil region" evidence="1">
    <location>
        <begin position="248"/>
        <end position="296"/>
    </location>
</feature>
<feature type="signal peptide" evidence="4">
    <location>
        <begin position="1"/>
        <end position="23"/>
    </location>
</feature>
<dbReference type="RefSeq" id="WP_103085054.1">
    <property type="nucleotide sequence ID" value="NZ_MNLH01000008.1"/>
</dbReference>
<feature type="chain" id="PRO_5038575997" description="Peptidase" evidence="4">
    <location>
        <begin position="24"/>
        <end position="475"/>
    </location>
</feature>
<feature type="coiled-coil region" evidence="1">
    <location>
        <begin position="40"/>
        <end position="74"/>
    </location>
</feature>
<evidence type="ECO:0000313" key="6">
    <source>
        <dbReference type="Proteomes" id="UP000236146"/>
    </source>
</evidence>
<dbReference type="EMBL" id="MNLH01000008">
    <property type="protein sequence ID" value="PNS42847.1"/>
    <property type="molecule type" value="Genomic_DNA"/>
</dbReference>
<keyword evidence="1" id="KW-0175">Coiled coil</keyword>
<comment type="caution">
    <text evidence="5">The sequence shown here is derived from an EMBL/GenBank/DDBJ whole genome shotgun (WGS) entry which is preliminary data.</text>
</comment>
<accession>A0A2K1STI5</accession>
<organism evidence="5 6">
    <name type="scientific">Gardnerella vaginalis</name>
    <dbReference type="NCBI Taxonomy" id="2702"/>
    <lineage>
        <taxon>Bacteria</taxon>
        <taxon>Bacillati</taxon>
        <taxon>Actinomycetota</taxon>
        <taxon>Actinomycetes</taxon>
        <taxon>Bifidobacteriales</taxon>
        <taxon>Bifidobacteriaceae</taxon>
        <taxon>Gardnerella</taxon>
    </lineage>
</organism>
<evidence type="ECO:0000256" key="4">
    <source>
        <dbReference type="SAM" id="SignalP"/>
    </source>
</evidence>
<feature type="transmembrane region" description="Helical" evidence="3">
    <location>
        <begin position="451"/>
        <end position="470"/>
    </location>
</feature>
<dbReference type="OrthoDB" id="3245188at2"/>
<keyword evidence="3" id="KW-1133">Transmembrane helix</keyword>
<evidence type="ECO:0000256" key="2">
    <source>
        <dbReference type="SAM" id="MobiDB-lite"/>
    </source>
</evidence>
<keyword evidence="3" id="KW-0472">Membrane</keyword>
<evidence type="ECO:0008006" key="7">
    <source>
        <dbReference type="Google" id="ProtNLM"/>
    </source>
</evidence>
<evidence type="ECO:0000313" key="5">
    <source>
        <dbReference type="EMBL" id="PNS42847.1"/>
    </source>
</evidence>
<name>A0A2K1STI5_GARVA</name>
<evidence type="ECO:0000256" key="1">
    <source>
        <dbReference type="SAM" id="Coils"/>
    </source>
</evidence>
<keyword evidence="3" id="KW-0812">Transmembrane</keyword>
<gene>
    <name evidence="5" type="ORF">BFS05_05970</name>
</gene>
<dbReference type="Proteomes" id="UP000236146">
    <property type="component" value="Unassembled WGS sequence"/>
</dbReference>